<accession>I0BD78</accession>
<evidence type="ECO:0000313" key="1">
    <source>
        <dbReference type="EMBL" id="AFH60325.2"/>
    </source>
</evidence>
<dbReference type="AlphaFoldDB" id="I0BD78"/>
<gene>
    <name evidence="1" type="ORF">B2K_06230</name>
</gene>
<dbReference type="KEGG" id="pmw:B2K_06230"/>
<protein>
    <submittedName>
        <fullName evidence="1">Uncharacterized protein</fullName>
    </submittedName>
</protein>
<reference evidence="1 2" key="1">
    <citation type="submission" date="2013-06" db="EMBL/GenBank/DDBJ databases">
        <title>Complete genome sequence of Paenibacillus mucilaginosus K02.</title>
        <authorList>
            <person name="Xiao B."/>
            <person name="Sun L."/>
            <person name="Xiao L."/>
            <person name="Lian B."/>
        </authorList>
    </citation>
    <scope>NUCLEOTIDE SEQUENCE [LARGE SCALE GENOMIC DNA]</scope>
    <source>
        <strain evidence="1 2">K02</strain>
    </source>
</reference>
<dbReference type="Proteomes" id="UP000007392">
    <property type="component" value="Chromosome"/>
</dbReference>
<sequence length="59" mass="6749">MIISRFRSNDTMILDSDKLSQLTANTTGSWQVNQDLPTGQKLRVRVKGMGSVWRRIELV</sequence>
<organism evidence="1 2">
    <name type="scientific">Paenibacillus mucilaginosus K02</name>
    <dbReference type="NCBI Taxonomy" id="997761"/>
    <lineage>
        <taxon>Bacteria</taxon>
        <taxon>Bacillati</taxon>
        <taxon>Bacillota</taxon>
        <taxon>Bacilli</taxon>
        <taxon>Bacillales</taxon>
        <taxon>Paenibacillaceae</taxon>
        <taxon>Paenibacillus</taxon>
    </lineage>
</organism>
<evidence type="ECO:0000313" key="2">
    <source>
        <dbReference type="Proteomes" id="UP000007392"/>
    </source>
</evidence>
<name>I0BD78_9BACL</name>
<proteinExistence type="predicted"/>
<dbReference type="RefSeq" id="WP_016362350.1">
    <property type="nucleotide sequence ID" value="NC_017672.3"/>
</dbReference>
<dbReference type="EMBL" id="CP003422">
    <property type="protein sequence ID" value="AFH60325.2"/>
    <property type="molecule type" value="Genomic_DNA"/>
</dbReference>
<dbReference type="HOGENOM" id="CLU_2956237_0_0_9"/>